<gene>
    <name evidence="9" type="ORF">BN9_013980</name>
</gene>
<dbReference type="InterPro" id="IPR002200">
    <property type="entry name" value="Elicitin"/>
</dbReference>
<reference evidence="9 10" key="1">
    <citation type="submission" date="2012-05" db="EMBL/GenBank/DDBJ databases">
        <title>Recombination and specialization in a pathogen metapopulation.</title>
        <authorList>
            <person name="Gardiner A."/>
            <person name="Kemen E."/>
            <person name="Schultz-Larsen T."/>
            <person name="MacLean D."/>
            <person name="Van Oosterhout C."/>
            <person name="Jones J.D.G."/>
        </authorList>
    </citation>
    <scope>NUCLEOTIDE SEQUENCE [LARGE SCALE GENOMIC DNA]</scope>
    <source>
        <strain evidence="9 10">Ac Nc2</strain>
    </source>
</reference>
<evidence type="ECO:0000256" key="2">
    <source>
        <dbReference type="ARBA" id="ARBA00009544"/>
    </source>
</evidence>
<dbReference type="SUPFAM" id="SSF48647">
    <property type="entry name" value="Fungal elicitin"/>
    <property type="match status" value="1"/>
</dbReference>
<organism evidence="9 10">
    <name type="scientific">Albugo candida</name>
    <dbReference type="NCBI Taxonomy" id="65357"/>
    <lineage>
        <taxon>Eukaryota</taxon>
        <taxon>Sar</taxon>
        <taxon>Stramenopiles</taxon>
        <taxon>Oomycota</taxon>
        <taxon>Peronosporomycetes</taxon>
        <taxon>Albuginales</taxon>
        <taxon>Albuginaceae</taxon>
        <taxon>Albugo</taxon>
    </lineage>
</organism>
<evidence type="ECO:0000256" key="4">
    <source>
        <dbReference type="ARBA" id="ARBA00022978"/>
    </source>
</evidence>
<evidence type="ECO:0000256" key="5">
    <source>
        <dbReference type="ARBA" id="ARBA00023157"/>
    </source>
</evidence>
<keyword evidence="3 6" id="KW-0964">Secreted</keyword>
<feature type="region of interest" description="Disordered" evidence="7">
    <location>
        <begin position="163"/>
        <end position="191"/>
    </location>
</feature>
<keyword evidence="8" id="KW-0732">Signal</keyword>
<evidence type="ECO:0000256" key="8">
    <source>
        <dbReference type="SAM" id="SignalP"/>
    </source>
</evidence>
<feature type="signal peptide" evidence="8">
    <location>
        <begin position="1"/>
        <end position="23"/>
    </location>
</feature>
<dbReference type="Pfam" id="PF00964">
    <property type="entry name" value="Elicitin"/>
    <property type="match status" value="1"/>
</dbReference>
<evidence type="ECO:0000256" key="1">
    <source>
        <dbReference type="ARBA" id="ARBA00004613"/>
    </source>
</evidence>
<dbReference type="InterPro" id="IPR036470">
    <property type="entry name" value="Elicitin_sf"/>
</dbReference>
<evidence type="ECO:0000256" key="7">
    <source>
        <dbReference type="SAM" id="MobiDB-lite"/>
    </source>
</evidence>
<comment type="similarity">
    <text evidence="2 6">Belongs to the elicitin family.</text>
</comment>
<protein>
    <recommendedName>
        <fullName evidence="6">Elicitin</fullName>
    </recommendedName>
</protein>
<dbReference type="SMART" id="SM01187">
    <property type="entry name" value="Elicitin"/>
    <property type="match status" value="1"/>
</dbReference>
<comment type="subcellular location">
    <subcellularLocation>
        <location evidence="1 6">Secreted</location>
    </subcellularLocation>
</comment>
<evidence type="ECO:0000313" key="9">
    <source>
        <dbReference type="EMBL" id="CCI40614.1"/>
    </source>
</evidence>
<dbReference type="GO" id="GO:0052040">
    <property type="term" value="P:symbiont-mediated perturbation of host programmed cell death"/>
    <property type="evidence" value="ECO:0007669"/>
    <property type="project" value="UniProtKB-UniRule"/>
</dbReference>
<sequence length="191" mass="21411">MAKYCSAHVLLAAFIVLQKLAETQIKCSFSHNFMLFMNLLKVNPSLQRCGDLSSYQIRAASSLPNLDQLSIMCHSDECTTMIQTLRGMNLPNCSAHIPWRLHRINLLALVTQYDAVCERIRNEDEKKLKAQAALLILTQLTDMNMSAIVNSTALVNATVLEEPKSTKPAPKAKMMQQKNMHQEAPHSEGQD</sequence>
<dbReference type="EMBL" id="CAIX01000010">
    <property type="protein sequence ID" value="CCI40614.1"/>
    <property type="molecule type" value="Genomic_DNA"/>
</dbReference>
<comment type="caution">
    <text evidence="9">The sequence shown here is derived from an EMBL/GenBank/DDBJ whole genome shotgun (WGS) entry which is preliminary data.</text>
</comment>
<feature type="compositionally biased region" description="Basic and acidic residues" evidence="7">
    <location>
        <begin position="180"/>
        <end position="191"/>
    </location>
</feature>
<accession>A0A024G1G5</accession>
<evidence type="ECO:0000256" key="6">
    <source>
        <dbReference type="RuleBase" id="RU368111"/>
    </source>
</evidence>
<evidence type="ECO:0000256" key="3">
    <source>
        <dbReference type="ARBA" id="ARBA00022525"/>
    </source>
</evidence>
<dbReference type="OrthoDB" id="120628at2759"/>
<keyword evidence="4 6" id="KW-0928">Hypersensitive response elicitation</keyword>
<keyword evidence="10" id="KW-1185">Reference proteome</keyword>
<keyword evidence="5 6" id="KW-1015">Disulfide bond</keyword>
<dbReference type="Proteomes" id="UP000053237">
    <property type="component" value="Unassembled WGS sequence"/>
</dbReference>
<dbReference type="InParanoid" id="A0A024G1G5"/>
<dbReference type="GO" id="GO:0005576">
    <property type="term" value="C:extracellular region"/>
    <property type="evidence" value="ECO:0007669"/>
    <property type="project" value="UniProtKB-SubCell"/>
</dbReference>
<evidence type="ECO:0000313" key="10">
    <source>
        <dbReference type="Proteomes" id="UP000053237"/>
    </source>
</evidence>
<proteinExistence type="inferred from homology"/>
<name>A0A024G1G5_9STRA</name>
<comment type="function">
    <text evidence="6">Induces local and distal defense responses (incompatible hypersensitive reaction) in plants from the solanaceae and cruciferae families. Elicits leaf necrosis and causes the accumulation of pathogenesis-related proteins. Might interact with the lipidic molecules of the plasma membrane.</text>
</comment>
<feature type="chain" id="PRO_5001529225" description="Elicitin" evidence="8">
    <location>
        <begin position="24"/>
        <end position="191"/>
    </location>
</feature>
<dbReference type="AlphaFoldDB" id="A0A024G1G5"/>
<dbReference type="Gene3D" id="1.10.239.10">
    <property type="entry name" value="Elicitin domain"/>
    <property type="match status" value="1"/>
</dbReference>